<dbReference type="InterPro" id="IPR050388">
    <property type="entry name" value="ABC_Ni/Peptide_Import"/>
</dbReference>
<dbReference type="STRING" id="749551.HMPREF9555_00612"/>
<comment type="similarity">
    <text evidence="2">Belongs to the ABC transporter superfamily.</text>
</comment>
<keyword evidence="10" id="KW-0921">Nickel transport</keyword>
<keyword evidence="6" id="KW-0547">Nucleotide-binding</keyword>
<dbReference type="SUPFAM" id="SSF52540">
    <property type="entry name" value="P-loop containing nucleoside triphosphate hydrolases"/>
    <property type="match status" value="1"/>
</dbReference>
<dbReference type="PANTHER" id="PTHR43297">
    <property type="entry name" value="OLIGOPEPTIDE TRANSPORT ATP-BINDING PROTEIN APPD"/>
    <property type="match status" value="1"/>
</dbReference>
<evidence type="ECO:0000256" key="12">
    <source>
        <dbReference type="ARBA" id="ARBA00038669"/>
    </source>
</evidence>
<dbReference type="GO" id="GO:0005886">
    <property type="term" value="C:plasma membrane"/>
    <property type="evidence" value="ECO:0007669"/>
    <property type="project" value="UniProtKB-SubCell"/>
</dbReference>
<name>E7N0W1_9FIRM</name>
<evidence type="ECO:0000256" key="4">
    <source>
        <dbReference type="ARBA" id="ARBA00022475"/>
    </source>
</evidence>
<evidence type="ECO:0000256" key="5">
    <source>
        <dbReference type="ARBA" id="ARBA00022596"/>
    </source>
</evidence>
<keyword evidence="18" id="KW-1185">Reference proteome</keyword>
<dbReference type="InterPro" id="IPR003439">
    <property type="entry name" value="ABC_transporter-like_ATP-bd"/>
</dbReference>
<dbReference type="SMART" id="SM00382">
    <property type="entry name" value="AAA"/>
    <property type="match status" value="1"/>
</dbReference>
<keyword evidence="4" id="KW-1003">Cell membrane</keyword>
<proteinExistence type="inferred from homology"/>
<dbReference type="GO" id="GO:0016887">
    <property type="term" value="F:ATP hydrolysis activity"/>
    <property type="evidence" value="ECO:0007669"/>
    <property type="project" value="InterPro"/>
</dbReference>
<dbReference type="EMBL" id="AECV01000007">
    <property type="protein sequence ID" value="EFW30151.1"/>
    <property type="molecule type" value="Genomic_DNA"/>
</dbReference>
<evidence type="ECO:0000256" key="14">
    <source>
        <dbReference type="ARBA" id="ARBA00044143"/>
    </source>
</evidence>
<gene>
    <name evidence="17" type="ORF">HMPREF9555_00612</name>
</gene>
<keyword evidence="9" id="KW-0406">Ion transport</keyword>
<comment type="subunit">
    <text evidence="12">The complex is composed of two ATP-binding proteins (NikD and NikE), two transmembrane proteins (NikB and NikC) and a solute-binding protein (NikA).</text>
</comment>
<evidence type="ECO:0000256" key="10">
    <source>
        <dbReference type="ARBA" id="ARBA00023112"/>
    </source>
</evidence>
<evidence type="ECO:0000256" key="9">
    <source>
        <dbReference type="ARBA" id="ARBA00023065"/>
    </source>
</evidence>
<keyword evidence="7 17" id="KW-0067">ATP-binding</keyword>
<dbReference type="InterPro" id="IPR017871">
    <property type="entry name" value="ABC_transporter-like_CS"/>
</dbReference>
<protein>
    <recommendedName>
        <fullName evidence="14">Nickel import system ATP-binding protein NikD</fullName>
        <ecNumber evidence="13">7.2.2.11</ecNumber>
    </recommendedName>
</protein>
<dbReference type="Pfam" id="PF00005">
    <property type="entry name" value="ABC_tran"/>
    <property type="match status" value="1"/>
</dbReference>
<dbReference type="InterPro" id="IPR003593">
    <property type="entry name" value="AAA+_ATPase"/>
</dbReference>
<feature type="domain" description="ABC transporter" evidence="16">
    <location>
        <begin position="9"/>
        <end position="247"/>
    </location>
</feature>
<dbReference type="PROSITE" id="PS50893">
    <property type="entry name" value="ABC_TRANSPORTER_2"/>
    <property type="match status" value="1"/>
</dbReference>
<dbReference type="HOGENOM" id="CLU_000604_1_23_9"/>
<keyword evidence="5" id="KW-0533">Nickel</keyword>
<evidence type="ECO:0000256" key="2">
    <source>
        <dbReference type="ARBA" id="ARBA00005417"/>
    </source>
</evidence>
<comment type="catalytic activity">
    <reaction evidence="15">
        <text>Ni(2+)(out) + ATP + H2O = Ni(2+)(in) + ADP + phosphate + H(+)</text>
        <dbReference type="Rhea" id="RHEA:15557"/>
        <dbReference type="ChEBI" id="CHEBI:15377"/>
        <dbReference type="ChEBI" id="CHEBI:15378"/>
        <dbReference type="ChEBI" id="CHEBI:30616"/>
        <dbReference type="ChEBI" id="CHEBI:43474"/>
        <dbReference type="ChEBI" id="CHEBI:49786"/>
        <dbReference type="ChEBI" id="CHEBI:456216"/>
        <dbReference type="EC" id="7.2.2.11"/>
    </reaction>
    <physiologicalReaction direction="left-to-right" evidence="15">
        <dbReference type="Rhea" id="RHEA:15558"/>
    </physiologicalReaction>
</comment>
<evidence type="ECO:0000256" key="8">
    <source>
        <dbReference type="ARBA" id="ARBA00022967"/>
    </source>
</evidence>
<sequence length="275" mass="29724">MRMTGEILLEVEHLSVSFRMYRKALSHMLSAGISDVSLRLHRGEIIAVVGASGSGKSLLAHAVLGILPYNAVMSGEMRYCRSPLDAARQKELRGREIALIPQSVTYLDPLMRVGAQIRGLHGMREDMEATLRRLHLEEHVTALYPFQLSGGMARRVLFSTAVITDAALIIADEPTPGMDVRSAAEALQILRELADAGKGVLLITHDIDLAALVADTVAVFYEGRSVDMVPAAAFRGDGTALTHPYTRALYHALPQNGFACYTAEEVARMTAAGGA</sequence>
<organism evidence="17 18">
    <name type="scientific">Selenomonas artemidis F0399</name>
    <dbReference type="NCBI Taxonomy" id="749551"/>
    <lineage>
        <taxon>Bacteria</taxon>
        <taxon>Bacillati</taxon>
        <taxon>Bacillota</taxon>
        <taxon>Negativicutes</taxon>
        <taxon>Selenomonadales</taxon>
        <taxon>Selenomonadaceae</taxon>
        <taxon>Selenomonas</taxon>
    </lineage>
</organism>
<keyword evidence="3" id="KW-0813">Transport</keyword>
<evidence type="ECO:0000256" key="13">
    <source>
        <dbReference type="ARBA" id="ARBA00039098"/>
    </source>
</evidence>
<comment type="caution">
    <text evidence="17">The sequence shown here is derived from an EMBL/GenBank/DDBJ whole genome shotgun (WGS) entry which is preliminary data.</text>
</comment>
<evidence type="ECO:0000256" key="1">
    <source>
        <dbReference type="ARBA" id="ARBA00004202"/>
    </source>
</evidence>
<dbReference type="InterPro" id="IPR027417">
    <property type="entry name" value="P-loop_NTPase"/>
</dbReference>
<evidence type="ECO:0000256" key="3">
    <source>
        <dbReference type="ARBA" id="ARBA00022448"/>
    </source>
</evidence>
<evidence type="ECO:0000259" key="16">
    <source>
        <dbReference type="PROSITE" id="PS50893"/>
    </source>
</evidence>
<evidence type="ECO:0000313" key="17">
    <source>
        <dbReference type="EMBL" id="EFW30151.1"/>
    </source>
</evidence>
<keyword evidence="11" id="KW-0472">Membrane</keyword>
<evidence type="ECO:0000256" key="7">
    <source>
        <dbReference type="ARBA" id="ARBA00022840"/>
    </source>
</evidence>
<evidence type="ECO:0000256" key="11">
    <source>
        <dbReference type="ARBA" id="ARBA00023136"/>
    </source>
</evidence>
<dbReference type="PANTHER" id="PTHR43297:SF13">
    <property type="entry name" value="NICKEL ABC TRANSPORTER, ATP-BINDING PROTEIN"/>
    <property type="match status" value="1"/>
</dbReference>
<keyword evidence="8" id="KW-1278">Translocase</keyword>
<dbReference type="Gene3D" id="3.40.50.300">
    <property type="entry name" value="P-loop containing nucleotide triphosphate hydrolases"/>
    <property type="match status" value="1"/>
</dbReference>
<dbReference type="EC" id="7.2.2.11" evidence="13"/>
<evidence type="ECO:0000256" key="15">
    <source>
        <dbReference type="ARBA" id="ARBA00048610"/>
    </source>
</evidence>
<dbReference type="AlphaFoldDB" id="E7N0W1"/>
<dbReference type="Proteomes" id="UP000004633">
    <property type="component" value="Unassembled WGS sequence"/>
</dbReference>
<evidence type="ECO:0000313" key="18">
    <source>
        <dbReference type="Proteomes" id="UP000004633"/>
    </source>
</evidence>
<comment type="subcellular location">
    <subcellularLocation>
        <location evidence="1">Cell membrane</location>
        <topology evidence="1">Peripheral membrane protein</topology>
    </subcellularLocation>
</comment>
<evidence type="ECO:0000256" key="6">
    <source>
        <dbReference type="ARBA" id="ARBA00022741"/>
    </source>
</evidence>
<dbReference type="GO" id="GO:0015413">
    <property type="term" value="F:ABC-type nickel transporter activity"/>
    <property type="evidence" value="ECO:0007669"/>
    <property type="project" value="UniProtKB-EC"/>
</dbReference>
<dbReference type="PROSITE" id="PS00211">
    <property type="entry name" value="ABC_TRANSPORTER_1"/>
    <property type="match status" value="1"/>
</dbReference>
<accession>E7N0W1</accession>
<dbReference type="GO" id="GO:0005524">
    <property type="term" value="F:ATP binding"/>
    <property type="evidence" value="ECO:0007669"/>
    <property type="project" value="UniProtKB-KW"/>
</dbReference>
<reference evidence="17 18" key="1">
    <citation type="submission" date="2010-08" db="EMBL/GenBank/DDBJ databases">
        <authorList>
            <person name="Weinstock G."/>
            <person name="Sodergren E."/>
            <person name="Clifton S."/>
            <person name="Fulton L."/>
            <person name="Fulton B."/>
            <person name="Courtney L."/>
            <person name="Fronick C."/>
            <person name="Harrison M."/>
            <person name="Strong C."/>
            <person name="Farmer C."/>
            <person name="Delahaunty K."/>
            <person name="Markovic C."/>
            <person name="Hall O."/>
            <person name="Minx P."/>
            <person name="Tomlinson C."/>
            <person name="Mitreva M."/>
            <person name="Hou S."/>
            <person name="Chen J."/>
            <person name="Wollam A."/>
            <person name="Pepin K.H."/>
            <person name="Johnson M."/>
            <person name="Bhonagiri V."/>
            <person name="Zhang X."/>
            <person name="Suruliraj S."/>
            <person name="Warren W."/>
            <person name="Chinwalla A."/>
            <person name="Mardis E.R."/>
            <person name="Wilson R.K."/>
        </authorList>
    </citation>
    <scope>NUCLEOTIDE SEQUENCE [LARGE SCALE GENOMIC DNA]</scope>
    <source>
        <strain evidence="17 18">F0399</strain>
    </source>
</reference>